<comment type="caution">
    <text evidence="1">The sequence shown here is derived from an EMBL/GenBank/DDBJ whole genome shotgun (WGS) entry which is preliminary data.</text>
</comment>
<reference evidence="1 2" key="1">
    <citation type="submission" date="2023-04" db="EMBL/GenBank/DDBJ databases">
        <title>A novel species of the genus Streptomyces: Streptomyces pakalii sp. nov. isolated from a Mexican soil jungle.</title>
        <authorList>
            <person name="Chavez-Hernandez M.A."/>
            <person name="Ortiz-Alvarez J."/>
            <person name="Villa-Tanaca L."/>
            <person name="Hernandez-Rodriguez C."/>
        </authorList>
    </citation>
    <scope>NUCLEOTIDE SEQUENCE [LARGE SCALE GENOMIC DNA]</scope>
    <source>
        <strain evidence="1 2">ENCB-J15</strain>
    </source>
</reference>
<name>A0ABT7DAA2_9ACTN</name>
<organism evidence="1 2">
    <name type="scientific">Streptomyces pakalii</name>
    <dbReference type="NCBI Taxonomy" id="3036494"/>
    <lineage>
        <taxon>Bacteria</taxon>
        <taxon>Bacillati</taxon>
        <taxon>Actinomycetota</taxon>
        <taxon>Actinomycetes</taxon>
        <taxon>Kitasatosporales</taxon>
        <taxon>Streptomycetaceae</taxon>
        <taxon>Streptomyces</taxon>
    </lineage>
</organism>
<evidence type="ECO:0000313" key="2">
    <source>
        <dbReference type="Proteomes" id="UP001237194"/>
    </source>
</evidence>
<protein>
    <submittedName>
        <fullName evidence="1">Uncharacterized protein</fullName>
    </submittedName>
</protein>
<accession>A0ABT7DAA2</accession>
<gene>
    <name evidence="1" type="ORF">P5W92_15600</name>
</gene>
<dbReference type="Proteomes" id="UP001237194">
    <property type="component" value="Unassembled WGS sequence"/>
</dbReference>
<dbReference type="EMBL" id="JARWAF010000006">
    <property type="protein sequence ID" value="MDJ1641824.1"/>
    <property type="molecule type" value="Genomic_DNA"/>
</dbReference>
<keyword evidence="2" id="KW-1185">Reference proteome</keyword>
<proteinExistence type="predicted"/>
<evidence type="ECO:0000313" key="1">
    <source>
        <dbReference type="EMBL" id="MDJ1641824.1"/>
    </source>
</evidence>
<dbReference type="RefSeq" id="WP_283895310.1">
    <property type="nucleotide sequence ID" value="NZ_JARWAF010000006.1"/>
</dbReference>
<sequence>MTHWAWSDVLVRIGVGVAAGGLAALTWQGGTIGVLLHILIRPAIGWLTQLRGPGLPTERAATAGSTHRLTRRTARFRDLTPFWRPGQEAGVALAGAARQPATSAGPSRAAAGYAAPARLLPPACLPPRTVSRAGAG</sequence>